<evidence type="ECO:0000313" key="3">
    <source>
        <dbReference type="Proteomes" id="UP000246702"/>
    </source>
</evidence>
<organism evidence="2 3">
    <name type="scientific">Aspergillus sclerotioniger CBS 115572</name>
    <dbReference type="NCBI Taxonomy" id="1450535"/>
    <lineage>
        <taxon>Eukaryota</taxon>
        <taxon>Fungi</taxon>
        <taxon>Dikarya</taxon>
        <taxon>Ascomycota</taxon>
        <taxon>Pezizomycotina</taxon>
        <taxon>Eurotiomycetes</taxon>
        <taxon>Eurotiomycetidae</taxon>
        <taxon>Eurotiales</taxon>
        <taxon>Aspergillaceae</taxon>
        <taxon>Aspergillus</taxon>
        <taxon>Aspergillus subgen. Circumdati</taxon>
    </lineage>
</organism>
<accession>A0A317V4T3</accession>
<keyword evidence="3" id="KW-1185">Reference proteome</keyword>
<feature type="region of interest" description="Disordered" evidence="1">
    <location>
        <begin position="43"/>
        <end position="150"/>
    </location>
</feature>
<dbReference type="OrthoDB" id="10398009at2759"/>
<proteinExistence type="predicted"/>
<protein>
    <submittedName>
        <fullName evidence="2">Uncharacterized protein</fullName>
    </submittedName>
</protein>
<dbReference type="EMBL" id="MSFK01000043">
    <property type="protein sequence ID" value="PWY68986.1"/>
    <property type="molecule type" value="Genomic_DNA"/>
</dbReference>
<evidence type="ECO:0000313" key="2">
    <source>
        <dbReference type="EMBL" id="PWY68986.1"/>
    </source>
</evidence>
<evidence type="ECO:0000256" key="1">
    <source>
        <dbReference type="SAM" id="MobiDB-lite"/>
    </source>
</evidence>
<dbReference type="RefSeq" id="XP_025462301.1">
    <property type="nucleotide sequence ID" value="XM_025613514.1"/>
</dbReference>
<dbReference type="AlphaFoldDB" id="A0A317V4T3"/>
<reference evidence="2 3" key="1">
    <citation type="submission" date="2016-12" db="EMBL/GenBank/DDBJ databases">
        <title>The genomes of Aspergillus section Nigri reveals drivers in fungal speciation.</title>
        <authorList>
            <consortium name="DOE Joint Genome Institute"/>
            <person name="Vesth T.C."/>
            <person name="Nybo J."/>
            <person name="Theobald S."/>
            <person name="Brandl J."/>
            <person name="Frisvad J.C."/>
            <person name="Nielsen K.F."/>
            <person name="Lyhne E.K."/>
            <person name="Kogle M.E."/>
            <person name="Kuo A."/>
            <person name="Riley R."/>
            <person name="Clum A."/>
            <person name="Nolan M."/>
            <person name="Lipzen A."/>
            <person name="Salamov A."/>
            <person name="Henrissat B."/>
            <person name="Wiebenga A."/>
            <person name="De Vries R.P."/>
            <person name="Grigoriev I.V."/>
            <person name="Mortensen U.H."/>
            <person name="Andersen M.R."/>
            <person name="Baker S.E."/>
        </authorList>
    </citation>
    <scope>NUCLEOTIDE SEQUENCE [LARGE SCALE GENOMIC DNA]</scope>
    <source>
        <strain evidence="2 3">CBS 115572</strain>
    </source>
</reference>
<dbReference type="Proteomes" id="UP000246702">
    <property type="component" value="Unassembled WGS sequence"/>
</dbReference>
<sequence length="379" mass="42068">MEDPTVIVPAIGYPVAFFDGAYYKDYVQKKSRNEIKGAWEAEAQKETTEMARATGDRLSSPCETCLSPDHSKQDSSTLVDSEQDSLDNVNWPEGESESKLQSLAPQASAEQEGSAPTRAGEKRRYSGTRAQSEPPLKKTSGLSSPSRDENAKSVIDVAKKGNGVDPSRYWKAEVILTSREEEEPEAEKHQDFRDVSESELQVVSPYGDKGWTVKTPSFEVARRFRSIRYIKVHGYEVPVSVMKPADPRVFMTDHFGLQGPKVLMDALLRVREIQRCGIPFWVGIQKNGEILGTRALIVFEEDPGFESFDIPVTGPNHGLESGFSAKFRQAYLYGTMCDVCMLKHSDRTVVQCPELQTLTPSADMDLGRCVILSSAPDVS</sequence>
<comment type="caution">
    <text evidence="2">The sequence shown here is derived from an EMBL/GenBank/DDBJ whole genome shotgun (WGS) entry which is preliminary data.</text>
</comment>
<feature type="compositionally biased region" description="Polar residues" evidence="1">
    <location>
        <begin position="99"/>
        <end position="111"/>
    </location>
</feature>
<name>A0A317V4T3_9EURO</name>
<gene>
    <name evidence="2" type="ORF">BO94DRAFT_550946</name>
</gene>
<dbReference type="GeneID" id="37115657"/>